<proteinExistence type="predicted"/>
<keyword evidence="1" id="KW-0812">Transmembrane</keyword>
<keyword evidence="1" id="KW-0472">Membrane</keyword>
<dbReference type="AlphaFoldDB" id="A0A5B9DFW6"/>
<dbReference type="PANTHER" id="PTHR43833">
    <property type="entry name" value="POTASSIUM CHANNEL PROTEIN 2-RELATED-RELATED"/>
    <property type="match status" value="1"/>
</dbReference>
<dbReference type="GO" id="GO:0006813">
    <property type="term" value="P:potassium ion transport"/>
    <property type="evidence" value="ECO:0007669"/>
    <property type="project" value="InterPro"/>
</dbReference>
<protein>
    <submittedName>
        <fullName evidence="3">NAD-binding protein</fullName>
    </submittedName>
</protein>
<evidence type="ECO:0000259" key="2">
    <source>
        <dbReference type="Pfam" id="PF02254"/>
    </source>
</evidence>
<dbReference type="InterPro" id="IPR003148">
    <property type="entry name" value="RCK_N"/>
</dbReference>
<evidence type="ECO:0000313" key="3">
    <source>
        <dbReference type="EMBL" id="QEE18002.1"/>
    </source>
</evidence>
<dbReference type="PANTHER" id="PTHR43833:SF9">
    <property type="entry name" value="POTASSIUM CHANNEL PROTEIN YUGO-RELATED"/>
    <property type="match status" value="1"/>
</dbReference>
<keyword evidence="4" id="KW-1185">Reference proteome</keyword>
<feature type="domain" description="RCK N-terminal" evidence="2">
    <location>
        <begin position="109"/>
        <end position="213"/>
    </location>
</feature>
<name>A0A5B9DFW6_9ARCH</name>
<dbReference type="RefSeq" id="WP_147664878.1">
    <property type="nucleotide sequence ID" value="NZ_CP042905.2"/>
</dbReference>
<reference evidence="3 4" key="1">
    <citation type="journal article" date="2020" name="Nature">
        <title>Isolation of an archaeon at the prokaryote-eukaryote interface.</title>
        <authorList>
            <person name="Imachi H."/>
            <person name="Nobu M.K."/>
            <person name="Nakahara N."/>
            <person name="Morono Y."/>
            <person name="Ogawara M."/>
            <person name="Takaki Y."/>
            <person name="Takano Y."/>
            <person name="Uematsu K."/>
            <person name="Ikuta T."/>
            <person name="Ito M."/>
            <person name="Matsui Y."/>
            <person name="Miyazaki M."/>
            <person name="Murata K."/>
            <person name="Saito Y."/>
            <person name="Sakai S."/>
            <person name="Song C."/>
            <person name="Tasumi E."/>
            <person name="Yamanaka Y."/>
            <person name="Yamaguchi T."/>
            <person name="Kamagata Y."/>
            <person name="Tamaki H."/>
            <person name="Takai K."/>
        </authorList>
    </citation>
    <scope>NUCLEOTIDE SEQUENCE [LARGE SCALE GENOMIC DNA]</scope>
    <source>
        <strain evidence="3 4">MK-D1</strain>
    </source>
</reference>
<dbReference type="InterPro" id="IPR050721">
    <property type="entry name" value="Trk_Ktr_HKT_K-transport"/>
</dbReference>
<dbReference type="InterPro" id="IPR036291">
    <property type="entry name" value="NAD(P)-bd_dom_sf"/>
</dbReference>
<evidence type="ECO:0000256" key="1">
    <source>
        <dbReference type="SAM" id="Phobius"/>
    </source>
</evidence>
<dbReference type="EMBL" id="CP042905">
    <property type="protein sequence ID" value="QEE18002.1"/>
    <property type="molecule type" value="Genomic_DNA"/>
</dbReference>
<reference evidence="3 4" key="2">
    <citation type="journal article" date="2024" name="Int. J. Syst. Evol. Microbiol.">
        <title>Promethearchaeum syntrophicum gen. nov., sp. nov., an anaerobic, obligately syntrophic archaeon, the first isolate of the lineage 'Asgard' archaea, and proposal of the new archaeal phylum Promethearchaeota phyl. nov. and kingdom Promethearchaeati regn. nov.</title>
        <authorList>
            <person name="Imachi H."/>
            <person name="Nobu M.K."/>
            <person name="Kato S."/>
            <person name="Takaki Y."/>
            <person name="Miyazaki M."/>
            <person name="Miyata M."/>
            <person name="Ogawara M."/>
            <person name="Saito Y."/>
            <person name="Sakai S."/>
            <person name="Tahara Y.O."/>
            <person name="Takano Y."/>
            <person name="Tasumi E."/>
            <person name="Uematsu K."/>
            <person name="Yoshimura T."/>
            <person name="Itoh T."/>
            <person name="Ohkuma M."/>
            <person name="Takai K."/>
        </authorList>
    </citation>
    <scope>NUCLEOTIDE SEQUENCE [LARGE SCALE GENOMIC DNA]</scope>
    <source>
        <strain evidence="3 4">MK-D1</strain>
    </source>
</reference>
<organism evidence="3 4">
    <name type="scientific">Promethearchaeum syntrophicum</name>
    <dbReference type="NCBI Taxonomy" id="2594042"/>
    <lineage>
        <taxon>Archaea</taxon>
        <taxon>Promethearchaeati</taxon>
        <taxon>Promethearchaeota</taxon>
        <taxon>Promethearchaeia</taxon>
        <taxon>Promethearchaeales</taxon>
        <taxon>Promethearchaeaceae</taxon>
        <taxon>Promethearchaeum</taxon>
    </lineage>
</organism>
<dbReference type="Pfam" id="PF02254">
    <property type="entry name" value="TrkA_N"/>
    <property type="match status" value="1"/>
</dbReference>
<feature type="transmembrane region" description="Helical" evidence="1">
    <location>
        <begin position="21"/>
        <end position="38"/>
    </location>
</feature>
<dbReference type="GeneID" id="41331808"/>
<dbReference type="KEGG" id="psyt:DSAG12_03840"/>
<dbReference type="SUPFAM" id="SSF51735">
    <property type="entry name" value="NAD(P)-binding Rossmann-fold domains"/>
    <property type="match status" value="1"/>
</dbReference>
<sequence>MTIGTVLIGFHLKLKKYMLQFLFLFLFWLVGFIFFLITESGQDLWHIFLLSWTVRTQGNAGDFANFYALVWPILLEVIVFGFVMVELLERYNPVITSKILAGTKTNHAVIIGFGHLSERIIEFCDNNKKSFCVIEDDEELVEDLINVGEPVIVGDPTDESNLELANIKHAKEVFICINDCRVAIICTEKIRCLNKKCRIYVRAFGDHVQEYLARDPLNAYSFSTSEWAMNGIKNWIENKTGNAIVIGRDYLTHRIAHDISLQAGREVFLFDDENEGIEFVENSQLHIINEFTCYLSDIRPHVNLNEVTQVFICWVRDTEFDEALYLTSKFFLRFPNIEVFVRIYDDEILELVQKYNAKTFSSSKNAFKMLQKDVAKDSAIAFINNEDLKSC</sequence>
<keyword evidence="1" id="KW-1133">Transmembrane helix</keyword>
<evidence type="ECO:0000313" key="4">
    <source>
        <dbReference type="Proteomes" id="UP000321408"/>
    </source>
</evidence>
<dbReference type="Gene3D" id="3.40.50.720">
    <property type="entry name" value="NAD(P)-binding Rossmann-like Domain"/>
    <property type="match status" value="1"/>
</dbReference>
<feature type="transmembrane region" description="Helical" evidence="1">
    <location>
        <begin position="66"/>
        <end position="88"/>
    </location>
</feature>
<dbReference type="Proteomes" id="UP000321408">
    <property type="component" value="Chromosome"/>
</dbReference>
<gene>
    <name evidence="3" type="ORF">DSAG12_03840</name>
</gene>
<accession>A0A5B9DFW6</accession>